<dbReference type="SUPFAM" id="SSF52402">
    <property type="entry name" value="Adenine nucleotide alpha hydrolases-like"/>
    <property type="match status" value="1"/>
</dbReference>
<evidence type="ECO:0000259" key="1">
    <source>
        <dbReference type="Pfam" id="PF00582"/>
    </source>
</evidence>
<feature type="domain" description="UspA" evidence="1">
    <location>
        <begin position="8"/>
        <end position="153"/>
    </location>
</feature>
<dbReference type="Gene3D" id="3.40.50.620">
    <property type="entry name" value="HUPs"/>
    <property type="match status" value="1"/>
</dbReference>
<accession>A0A2S3ZG17</accession>
<dbReference type="RefSeq" id="WP_103430762.1">
    <property type="nucleotide sequence ID" value="NZ_PPXF01000037.1"/>
</dbReference>
<gene>
    <name evidence="2" type="ORF">C3B59_07630</name>
</gene>
<dbReference type="AlphaFoldDB" id="A0A2S3ZG17"/>
<dbReference type="Pfam" id="PF00582">
    <property type="entry name" value="Usp"/>
    <property type="match status" value="1"/>
</dbReference>
<dbReference type="EMBL" id="PPXF01000037">
    <property type="protein sequence ID" value="POH66298.1"/>
    <property type="molecule type" value="Genomic_DNA"/>
</dbReference>
<protein>
    <submittedName>
        <fullName evidence="2">Universal stress protein</fullName>
    </submittedName>
</protein>
<dbReference type="InterPro" id="IPR014729">
    <property type="entry name" value="Rossmann-like_a/b/a_fold"/>
</dbReference>
<comment type="caution">
    <text evidence="2">The sequence shown here is derived from an EMBL/GenBank/DDBJ whole genome shotgun (WGS) entry which is preliminary data.</text>
</comment>
<proteinExistence type="predicted"/>
<name>A0A2S3ZG17_9MICO</name>
<organism evidence="2 3">
    <name type="scientific">Cryobacterium zongtaii</name>
    <dbReference type="NCBI Taxonomy" id="1259217"/>
    <lineage>
        <taxon>Bacteria</taxon>
        <taxon>Bacillati</taxon>
        <taxon>Actinomycetota</taxon>
        <taxon>Actinomycetes</taxon>
        <taxon>Micrococcales</taxon>
        <taxon>Microbacteriaceae</taxon>
        <taxon>Cryobacterium</taxon>
    </lineage>
</organism>
<evidence type="ECO:0000313" key="2">
    <source>
        <dbReference type="EMBL" id="POH66298.1"/>
    </source>
</evidence>
<dbReference type="OrthoDB" id="3213322at2"/>
<evidence type="ECO:0000313" key="3">
    <source>
        <dbReference type="Proteomes" id="UP000237104"/>
    </source>
</evidence>
<dbReference type="CDD" id="cd00293">
    <property type="entry name" value="USP-like"/>
    <property type="match status" value="1"/>
</dbReference>
<reference evidence="2 3" key="1">
    <citation type="submission" date="2018-01" db="EMBL/GenBank/DDBJ databases">
        <title>Cryobacterium sp. nov., from glaciers in China.</title>
        <authorList>
            <person name="Liu Q."/>
            <person name="Xin Y.-H."/>
        </authorList>
    </citation>
    <scope>NUCLEOTIDE SEQUENCE [LARGE SCALE GENOMIC DNA]</scope>
    <source>
        <strain evidence="2 3">TMB1-8</strain>
    </source>
</reference>
<dbReference type="InterPro" id="IPR006016">
    <property type="entry name" value="UspA"/>
</dbReference>
<sequence length="168" mass="17860">MVRTPPPVVVGVTAGQPDAVVLAASEFAAQFGAELICASVDPSRFMLEELPDGSMTSASFDPDSFEQAAAEFDPGLRAQIERVLAGRGVAWSTRALAGEPARALGHLAGTVRAMMIVVGSREPTVRHTLRSFFTGSVAVRLAHGQQRPVIIIPLNPIPFGTELPWDEE</sequence>
<dbReference type="Proteomes" id="UP000237104">
    <property type="component" value="Unassembled WGS sequence"/>
</dbReference>